<dbReference type="SUPFAM" id="SSF48264">
    <property type="entry name" value="Cytochrome P450"/>
    <property type="match status" value="1"/>
</dbReference>
<dbReference type="FunFam" id="1.10.630.10:FF:000011">
    <property type="entry name" value="Cytochrome P450 83B1"/>
    <property type="match status" value="1"/>
</dbReference>
<organism evidence="6 7">
    <name type="scientific">Glycine soja</name>
    <name type="common">Wild soybean</name>
    <dbReference type="NCBI Taxonomy" id="3848"/>
    <lineage>
        <taxon>Eukaryota</taxon>
        <taxon>Viridiplantae</taxon>
        <taxon>Streptophyta</taxon>
        <taxon>Embryophyta</taxon>
        <taxon>Tracheophyta</taxon>
        <taxon>Spermatophyta</taxon>
        <taxon>Magnoliopsida</taxon>
        <taxon>eudicotyledons</taxon>
        <taxon>Gunneridae</taxon>
        <taxon>Pentapetalae</taxon>
        <taxon>rosids</taxon>
        <taxon>fabids</taxon>
        <taxon>Fabales</taxon>
        <taxon>Fabaceae</taxon>
        <taxon>Papilionoideae</taxon>
        <taxon>50 kb inversion clade</taxon>
        <taxon>NPAAA clade</taxon>
        <taxon>indigoferoid/millettioid clade</taxon>
        <taxon>Phaseoleae</taxon>
        <taxon>Glycine</taxon>
        <taxon>Glycine subgen. Soja</taxon>
    </lineage>
</organism>
<keyword evidence="5" id="KW-0560">Oxidoreductase</keyword>
<reference evidence="6 7" key="1">
    <citation type="submission" date="2018-09" db="EMBL/GenBank/DDBJ databases">
        <title>A high-quality reference genome of wild soybean provides a powerful tool to mine soybean genomes.</title>
        <authorList>
            <person name="Xie M."/>
            <person name="Chung C.Y.L."/>
            <person name="Li M.-W."/>
            <person name="Wong F.-L."/>
            <person name="Chan T.-F."/>
            <person name="Lam H.-M."/>
        </authorList>
    </citation>
    <scope>NUCLEOTIDE SEQUENCE [LARGE SCALE GENOMIC DNA]</scope>
    <source>
        <strain evidence="7">cv. W05</strain>
        <tissue evidence="6">Hypocotyl of etiolated seedlings</tissue>
    </source>
</reference>
<dbReference type="Gene3D" id="1.10.630.10">
    <property type="entry name" value="Cytochrome P450"/>
    <property type="match status" value="1"/>
</dbReference>
<dbReference type="GO" id="GO:0020037">
    <property type="term" value="F:heme binding"/>
    <property type="evidence" value="ECO:0007669"/>
    <property type="project" value="InterPro"/>
</dbReference>
<evidence type="ECO:0000313" key="7">
    <source>
        <dbReference type="Proteomes" id="UP000289340"/>
    </source>
</evidence>
<comment type="caution">
    <text evidence="6">The sequence shown here is derived from an EMBL/GenBank/DDBJ whole genome shotgun (WGS) entry which is preliminary data.</text>
</comment>
<dbReference type="Gramene" id="XM_028385204.1">
    <property type="protein sequence ID" value="XP_028241005.1"/>
    <property type="gene ID" value="LOC114419522"/>
</dbReference>
<dbReference type="PROSITE" id="PS00086">
    <property type="entry name" value="CYTOCHROME_P450"/>
    <property type="match status" value="1"/>
</dbReference>
<evidence type="ECO:0000256" key="3">
    <source>
        <dbReference type="ARBA" id="ARBA00023004"/>
    </source>
</evidence>
<dbReference type="InterPro" id="IPR002401">
    <property type="entry name" value="Cyt_P450_E_grp-I"/>
</dbReference>
<evidence type="ECO:0000256" key="2">
    <source>
        <dbReference type="ARBA" id="ARBA00022723"/>
    </source>
</evidence>
<dbReference type="PANTHER" id="PTHR47955">
    <property type="entry name" value="CYTOCHROME P450 FAMILY 71 PROTEIN"/>
    <property type="match status" value="1"/>
</dbReference>
<comment type="cofactor">
    <cofactor evidence="4">
        <name>heme</name>
        <dbReference type="ChEBI" id="CHEBI:30413"/>
    </cofactor>
</comment>
<protein>
    <submittedName>
        <fullName evidence="6">Cytochrome P450 71A4</fullName>
    </submittedName>
</protein>
<dbReference type="Pfam" id="PF00067">
    <property type="entry name" value="p450"/>
    <property type="match status" value="1"/>
</dbReference>
<dbReference type="CDD" id="cd11072">
    <property type="entry name" value="CYP71-like"/>
    <property type="match status" value="1"/>
</dbReference>
<keyword evidence="2 4" id="KW-0479">Metal-binding</keyword>
<sequence length="517" mass="58004">MVPSFMPHENSHSFTMLFFTVFVLCLSLAFMIKWYSNAVTSKNSPPSPPRLPLLGNLHQLGLFPHRTLQTLAKKYGPLMLLHFGKVPVLVVSSADAAREVMRTHDLVFSDRPQRKINDILLYGSKDLASSKYGEYWRQIRSLSVSHLLSTKRVQSFRGVREEETARMMDNIRECCSDSLHVNLTDMCAAITNDVACRVALGKRYRGGGEREFQSLLLEFGELLGAVSIGDYVPWLDWLMSKVSGLFDRAQEVAKHLDQFIDEVIEDHVRNGRNGDVDVDSKQQNDFVDVLLSMEKNNTTGSPIDRTVIKALILDMFVAGTDTTHTALEWTMSELLKHPMVMHKLQDEVRSVVGNRTHVTEDDLGQMNYLKAVIKESLRLHPPLPLIVPRKCMEDIKVKGYDIAAGTQVLVNAWVIARDPSSWNQPLEFKPERFLSSSVDFKGHDFELIPFGAGRRGCPGITFATNIIEVVLANLVHQFDWSLPGGAAGEDLDMSETAGLAVHRKSPLLAVATAYQRN</sequence>
<evidence type="ECO:0000256" key="1">
    <source>
        <dbReference type="ARBA" id="ARBA00010617"/>
    </source>
</evidence>
<keyword evidence="7" id="KW-1185">Reference proteome</keyword>
<keyword evidence="4 5" id="KW-0349">Heme</keyword>
<name>A0A445JYU8_GLYSO</name>
<dbReference type="PRINTS" id="PR00463">
    <property type="entry name" value="EP450I"/>
</dbReference>
<dbReference type="GO" id="GO:0016705">
    <property type="term" value="F:oxidoreductase activity, acting on paired donors, with incorporation or reduction of molecular oxygen"/>
    <property type="evidence" value="ECO:0007669"/>
    <property type="project" value="InterPro"/>
</dbReference>
<proteinExistence type="inferred from homology"/>
<feature type="binding site" description="axial binding residue" evidence="4">
    <location>
        <position position="457"/>
    </location>
    <ligand>
        <name>heme</name>
        <dbReference type="ChEBI" id="CHEBI:30413"/>
    </ligand>
    <ligandPart>
        <name>Fe</name>
        <dbReference type="ChEBI" id="CHEBI:18248"/>
    </ligandPart>
</feature>
<dbReference type="SMR" id="A0A445JYU8"/>
<comment type="similarity">
    <text evidence="1 5">Belongs to the cytochrome P450 family.</text>
</comment>
<gene>
    <name evidence="6" type="ORF">D0Y65_018373</name>
</gene>
<dbReference type="PANTHER" id="PTHR47955:SF15">
    <property type="entry name" value="CYTOCHROME P450 71A2-LIKE"/>
    <property type="match status" value="1"/>
</dbReference>
<dbReference type="GO" id="GO:0004497">
    <property type="term" value="F:monooxygenase activity"/>
    <property type="evidence" value="ECO:0007669"/>
    <property type="project" value="UniProtKB-KW"/>
</dbReference>
<evidence type="ECO:0000256" key="4">
    <source>
        <dbReference type="PIRSR" id="PIRSR602401-1"/>
    </source>
</evidence>
<keyword evidence="3 4" id="KW-0408">Iron</keyword>
<dbReference type="InterPro" id="IPR001128">
    <property type="entry name" value="Cyt_P450"/>
</dbReference>
<keyword evidence="5" id="KW-0503">Monooxygenase</keyword>
<accession>A0A445JYU8</accession>
<dbReference type="GO" id="GO:0005506">
    <property type="term" value="F:iron ion binding"/>
    <property type="evidence" value="ECO:0007669"/>
    <property type="project" value="InterPro"/>
</dbReference>
<evidence type="ECO:0000256" key="5">
    <source>
        <dbReference type="RuleBase" id="RU000461"/>
    </source>
</evidence>
<dbReference type="Proteomes" id="UP000289340">
    <property type="component" value="Chromosome 7"/>
</dbReference>
<dbReference type="EMBL" id="QZWG01000007">
    <property type="protein sequence ID" value="RZC03685.1"/>
    <property type="molecule type" value="Genomic_DNA"/>
</dbReference>
<evidence type="ECO:0000313" key="6">
    <source>
        <dbReference type="EMBL" id="RZC03685.1"/>
    </source>
</evidence>
<dbReference type="InterPro" id="IPR017972">
    <property type="entry name" value="Cyt_P450_CS"/>
</dbReference>
<dbReference type="PRINTS" id="PR00385">
    <property type="entry name" value="P450"/>
</dbReference>
<dbReference type="AlphaFoldDB" id="A0A445JYU8"/>
<dbReference type="InterPro" id="IPR036396">
    <property type="entry name" value="Cyt_P450_sf"/>
</dbReference>